<comment type="similarity">
    <text evidence="1">Belongs to the glycosyltransferase 2 family.</text>
</comment>
<dbReference type="Pfam" id="PF00535">
    <property type="entry name" value="Glycos_transf_2"/>
    <property type="match status" value="1"/>
</dbReference>
<dbReference type="InterPro" id="IPR029044">
    <property type="entry name" value="Nucleotide-diphossugar_trans"/>
</dbReference>
<protein>
    <submittedName>
        <fullName evidence="3">Glycosyltransferase family 2 protein</fullName>
    </submittedName>
</protein>
<keyword evidence="4" id="KW-1185">Reference proteome</keyword>
<evidence type="ECO:0000313" key="3">
    <source>
        <dbReference type="EMBL" id="MFC5465585.1"/>
    </source>
</evidence>
<comment type="caution">
    <text evidence="3">The sequence shown here is derived from an EMBL/GenBank/DDBJ whole genome shotgun (WGS) entry which is preliminary data.</text>
</comment>
<dbReference type="PANTHER" id="PTHR22916:SF3">
    <property type="entry name" value="UDP-GLCNAC:BETAGAL BETA-1,3-N-ACETYLGLUCOSAMINYLTRANSFERASE-LIKE PROTEIN 1"/>
    <property type="match status" value="1"/>
</dbReference>
<dbReference type="EMBL" id="JBHSMC010000015">
    <property type="protein sequence ID" value="MFC5465585.1"/>
    <property type="molecule type" value="Genomic_DNA"/>
</dbReference>
<gene>
    <name evidence="3" type="ORF">ACFPM4_12610</name>
</gene>
<organism evidence="3 4">
    <name type="scientific">Lederbergia graminis</name>
    <dbReference type="NCBI Taxonomy" id="735518"/>
    <lineage>
        <taxon>Bacteria</taxon>
        <taxon>Bacillati</taxon>
        <taxon>Bacillota</taxon>
        <taxon>Bacilli</taxon>
        <taxon>Bacillales</taxon>
        <taxon>Bacillaceae</taxon>
        <taxon>Lederbergia</taxon>
    </lineage>
</organism>
<accession>A0ABW0LIH5</accession>
<proteinExistence type="inferred from homology"/>
<dbReference type="SUPFAM" id="SSF53448">
    <property type="entry name" value="Nucleotide-diphospho-sugar transferases"/>
    <property type="match status" value="1"/>
</dbReference>
<feature type="domain" description="Glycosyltransferase 2-like" evidence="2">
    <location>
        <begin position="6"/>
        <end position="169"/>
    </location>
</feature>
<dbReference type="Gene3D" id="3.90.550.10">
    <property type="entry name" value="Spore Coat Polysaccharide Biosynthesis Protein SpsA, Chain A"/>
    <property type="match status" value="1"/>
</dbReference>
<reference evidence="4" key="1">
    <citation type="journal article" date="2019" name="Int. J. Syst. Evol. Microbiol.">
        <title>The Global Catalogue of Microorganisms (GCM) 10K type strain sequencing project: providing services to taxonomists for standard genome sequencing and annotation.</title>
        <authorList>
            <consortium name="The Broad Institute Genomics Platform"/>
            <consortium name="The Broad Institute Genome Sequencing Center for Infectious Disease"/>
            <person name="Wu L."/>
            <person name="Ma J."/>
        </authorList>
    </citation>
    <scope>NUCLEOTIDE SEQUENCE [LARGE SCALE GENOMIC DNA]</scope>
    <source>
        <strain evidence="4">CGMCC 1.12237</strain>
    </source>
</reference>
<evidence type="ECO:0000313" key="4">
    <source>
        <dbReference type="Proteomes" id="UP001596147"/>
    </source>
</evidence>
<name>A0ABW0LIH5_9BACI</name>
<dbReference type="InterPro" id="IPR001173">
    <property type="entry name" value="Glyco_trans_2-like"/>
</dbReference>
<dbReference type="CDD" id="cd00761">
    <property type="entry name" value="Glyco_tranf_GTA_type"/>
    <property type="match status" value="1"/>
</dbReference>
<dbReference type="Proteomes" id="UP001596147">
    <property type="component" value="Unassembled WGS sequence"/>
</dbReference>
<evidence type="ECO:0000256" key="1">
    <source>
        <dbReference type="ARBA" id="ARBA00006739"/>
    </source>
</evidence>
<sequence>MSKKVSIIVPTYKRSDFLIRAIDSLLNQNYNNIEIVVVDDNGNNSRYRYETEQKMEKFKNNRSVIFIKNKRNMGGALARNEGISRASGDYITFLDDDDIYLPEKVSLQLEFMIKNDLDLSFTNVSIYNINNKLIDFREHPYVKDFSKQELLIKHLMHHLTPTGTYMFKKEAINKIGRFDDVQVGQEFMLMLKAIEQDLKIGYLPVSKVIQYVHPGERISVGQNKLNKEIELFNLKKKYFKYLTFRQRQYIKFRHHAVMLVVGIRSGKYYVTIEHLLKAIITSPVDCILELVKHIKKINQHKVEF</sequence>
<dbReference type="PANTHER" id="PTHR22916">
    <property type="entry name" value="GLYCOSYLTRANSFERASE"/>
    <property type="match status" value="1"/>
</dbReference>
<dbReference type="RefSeq" id="WP_382352227.1">
    <property type="nucleotide sequence ID" value="NZ_JBHSMC010000015.1"/>
</dbReference>
<evidence type="ECO:0000259" key="2">
    <source>
        <dbReference type="Pfam" id="PF00535"/>
    </source>
</evidence>